<evidence type="ECO:0000313" key="1">
    <source>
        <dbReference type="EMBL" id="SEJ20413.1"/>
    </source>
</evidence>
<dbReference type="Gene3D" id="3.30.590.20">
    <property type="match status" value="1"/>
</dbReference>
<dbReference type="Proteomes" id="UP000198888">
    <property type="component" value="Unassembled WGS sequence"/>
</dbReference>
<name>A0A1H6WUA5_9EURY</name>
<evidence type="ECO:0008006" key="3">
    <source>
        <dbReference type="Google" id="ProtNLM"/>
    </source>
</evidence>
<accession>A0A2H4Q473</accession>
<dbReference type="InterPro" id="IPR050141">
    <property type="entry name" value="GCL_type2/YbdK_subfam"/>
</dbReference>
<dbReference type="RefSeq" id="WP_089673471.1">
    <property type="nucleotide sequence ID" value="NZ_CP024845.1"/>
</dbReference>
<dbReference type="EMBL" id="FNYR01000030">
    <property type="protein sequence ID" value="SEJ20413.1"/>
    <property type="molecule type" value="Genomic_DNA"/>
</dbReference>
<accession>A0A1H6WUA5</accession>
<keyword evidence="2" id="KW-1185">Reference proteome</keyword>
<dbReference type="OrthoDB" id="194541at2157"/>
<dbReference type="STRING" id="1073996.SAMN05444271_13037"/>
<dbReference type="AlphaFoldDB" id="A0A1H6WUA5"/>
<dbReference type="GeneID" id="35003200"/>
<proteinExistence type="predicted"/>
<organism evidence="1 2">
    <name type="scientific">Halohasta litchfieldiae</name>
    <dbReference type="NCBI Taxonomy" id="1073996"/>
    <lineage>
        <taxon>Archaea</taxon>
        <taxon>Methanobacteriati</taxon>
        <taxon>Methanobacteriota</taxon>
        <taxon>Stenosarchaea group</taxon>
        <taxon>Halobacteria</taxon>
        <taxon>Halobacteriales</taxon>
        <taxon>Haloferacaceae</taxon>
        <taxon>Halohasta</taxon>
    </lineage>
</organism>
<dbReference type="SUPFAM" id="SSF55931">
    <property type="entry name" value="Glutamine synthetase/guanido kinase"/>
    <property type="match status" value="1"/>
</dbReference>
<evidence type="ECO:0000313" key="2">
    <source>
        <dbReference type="Proteomes" id="UP000198888"/>
    </source>
</evidence>
<dbReference type="Pfam" id="PF04107">
    <property type="entry name" value="GCS2"/>
    <property type="match status" value="1"/>
</dbReference>
<dbReference type="PANTHER" id="PTHR36510:SF3">
    <property type="entry name" value="CONSERVED PROTEIN"/>
    <property type="match status" value="1"/>
</dbReference>
<reference evidence="1 2" key="1">
    <citation type="submission" date="2016-10" db="EMBL/GenBank/DDBJ databases">
        <authorList>
            <person name="de Groot N.N."/>
        </authorList>
    </citation>
    <scope>NUCLEOTIDE SEQUENCE [LARGE SCALE GENOMIC DNA]</scope>
    <source>
        <strain evidence="1 2">DSM 22187</strain>
    </source>
</reference>
<gene>
    <name evidence="1" type="ORF">SAMN05444271_13037</name>
</gene>
<sequence>MDTVLSAVRRALDPDTQSTFDRRVAEQAERLRAELEAGAFDSNGAAVGLELELYAVDETGALTPIDETVFGDGGYAREIGLHNVELNASPQRFDPEGVAAQADELKASVSGLQKALSARGQQLICDGMWTIPPAEGSLRYLDLVDTHDGIQTAVNMPTKPRYCAMDNTLVREAGGGIELDVPGAHHRFSTILVESLTSSIQPHLQIPETAQFPTYFNAAIRTLGPVLALSTNSPFLPGDLYNSVDDPHRLVDETPHELRIPVFEGTVNVGGRTKACCPQDIETPTDIVDRVVEDWTCGPFLSEWSETPTEETADAVDSVWEFIHKYGTYWRWVRPIIGGDASDGEGGSLRIEYRPLPTQPTVEDVLSLHWLTTGLIRGIVAADHPLVELDWADAEQGFYNAVDDGLKADLSWITADGESTSDPELIYPELFDLARRGLRAQGHTDSEAEQLLAPMVDRWERGQTPSQWKKARVREHLDDGKPLAEAITAMQTSYNQHSGRGVPFADW</sequence>
<dbReference type="GO" id="GO:0016879">
    <property type="term" value="F:ligase activity, forming carbon-nitrogen bonds"/>
    <property type="evidence" value="ECO:0007669"/>
    <property type="project" value="TreeGrafter"/>
</dbReference>
<dbReference type="InterPro" id="IPR006336">
    <property type="entry name" value="GCS2"/>
</dbReference>
<protein>
    <recommendedName>
        <fullName evidence="3">Gamma-glutamyl:cysteine ligase YbdK, ATP-grasp superfamily</fullName>
    </recommendedName>
</protein>
<dbReference type="KEGG" id="hae:halTADL_2426"/>
<dbReference type="PANTHER" id="PTHR36510">
    <property type="entry name" value="GLUTAMATE--CYSTEINE LIGASE 2-RELATED"/>
    <property type="match status" value="1"/>
</dbReference>
<dbReference type="InterPro" id="IPR014746">
    <property type="entry name" value="Gln_synth/guanido_kin_cat_dom"/>
</dbReference>